<dbReference type="SUPFAM" id="SSF58104">
    <property type="entry name" value="Methyl-accepting chemotaxis protein (MCP) signaling domain"/>
    <property type="match status" value="1"/>
</dbReference>
<dbReference type="AlphaFoldDB" id="A0A2M7TB18"/>
<feature type="region of interest" description="Disordered" evidence="1">
    <location>
        <begin position="79"/>
        <end position="115"/>
    </location>
</feature>
<evidence type="ECO:0000256" key="1">
    <source>
        <dbReference type="SAM" id="MobiDB-lite"/>
    </source>
</evidence>
<organism evidence="2 3">
    <name type="scientific">candidate division WWE3 bacterium CG_4_10_14_0_2_um_filter_42_8</name>
    <dbReference type="NCBI Taxonomy" id="1975074"/>
    <lineage>
        <taxon>Bacteria</taxon>
        <taxon>Katanobacteria</taxon>
    </lineage>
</organism>
<comment type="caution">
    <text evidence="2">The sequence shown here is derived from an EMBL/GenBank/DDBJ whole genome shotgun (WGS) entry which is preliminary data.</text>
</comment>
<feature type="non-terminal residue" evidence="2">
    <location>
        <position position="1"/>
    </location>
</feature>
<gene>
    <name evidence="2" type="ORF">COY34_03200</name>
</gene>
<evidence type="ECO:0000313" key="2">
    <source>
        <dbReference type="EMBL" id="PIZ42221.1"/>
    </source>
</evidence>
<accession>A0A2M7TB18</accession>
<evidence type="ECO:0000313" key="3">
    <source>
        <dbReference type="Proteomes" id="UP000230970"/>
    </source>
</evidence>
<dbReference type="Proteomes" id="UP000230970">
    <property type="component" value="Unassembled WGS sequence"/>
</dbReference>
<feature type="compositionally biased region" description="Basic and acidic residues" evidence="1">
    <location>
        <begin position="88"/>
        <end position="115"/>
    </location>
</feature>
<name>A0A2M7TB18_UNCKA</name>
<protein>
    <recommendedName>
        <fullName evidence="4">Methyl-accepting transducer domain-containing protein</fullName>
    </recommendedName>
</protein>
<dbReference type="EMBL" id="PFNJ01000079">
    <property type="protein sequence ID" value="PIZ42221.1"/>
    <property type="molecule type" value="Genomic_DNA"/>
</dbReference>
<reference evidence="3" key="1">
    <citation type="submission" date="2017-09" db="EMBL/GenBank/DDBJ databases">
        <title>Depth-based differentiation of microbial function through sediment-hosted aquifers and enrichment of novel symbionts in the deep terrestrial subsurface.</title>
        <authorList>
            <person name="Probst A.J."/>
            <person name="Ladd B."/>
            <person name="Jarett J.K."/>
            <person name="Geller-Mcgrath D.E."/>
            <person name="Sieber C.M.K."/>
            <person name="Emerson J.B."/>
            <person name="Anantharaman K."/>
            <person name="Thomas B.C."/>
            <person name="Malmstrom R."/>
            <person name="Stieglmeier M."/>
            <person name="Klingl A."/>
            <person name="Woyke T."/>
            <person name="Ryan C.M."/>
            <person name="Banfield J.F."/>
        </authorList>
    </citation>
    <scope>NUCLEOTIDE SEQUENCE [LARGE SCALE GENOMIC DNA]</scope>
</reference>
<evidence type="ECO:0008006" key="4">
    <source>
        <dbReference type="Google" id="ProtNLM"/>
    </source>
</evidence>
<dbReference type="Gene3D" id="1.10.287.950">
    <property type="entry name" value="Methyl-accepting chemotaxis protein"/>
    <property type="match status" value="1"/>
</dbReference>
<proteinExistence type="predicted"/>
<sequence>QEISAAILEQSSSSQQIVSTIDDIASVAEQNAVGAQEISAVIQQQAISVAALLSITQEFNSITFQLQKLIGIETAFLEKHSAQSSVEKSTDSGEEKEKTEIQEGISEEKREEKEE</sequence>